<evidence type="ECO:0000313" key="1">
    <source>
        <dbReference type="EMBL" id="NYE94434.1"/>
    </source>
</evidence>
<accession>A0A7Y9LRU0</accession>
<proteinExistence type="predicted"/>
<comment type="caution">
    <text evidence="1">The sequence shown here is derived from an EMBL/GenBank/DDBJ whole genome shotgun (WGS) entry which is preliminary data.</text>
</comment>
<keyword evidence="2" id="KW-1185">Reference proteome</keyword>
<protein>
    <submittedName>
        <fullName evidence="1">Uncharacterized protein (TIGR02569 family)</fullName>
    </submittedName>
</protein>
<dbReference type="EMBL" id="JACBYQ010000001">
    <property type="protein sequence ID" value="NYE94434.1"/>
    <property type="molecule type" value="Genomic_DNA"/>
</dbReference>
<gene>
    <name evidence="1" type="ORF">FHU41_000655</name>
</gene>
<evidence type="ECO:0000313" key="2">
    <source>
        <dbReference type="Proteomes" id="UP000521748"/>
    </source>
</evidence>
<dbReference type="AlphaFoldDB" id="A0A7Y9LRU0"/>
<dbReference type="InterPro" id="IPR011009">
    <property type="entry name" value="Kinase-like_dom_sf"/>
</dbReference>
<organism evidence="1 2">
    <name type="scientific">Psychromicrobium silvestre</name>
    <dbReference type="NCBI Taxonomy" id="1645614"/>
    <lineage>
        <taxon>Bacteria</taxon>
        <taxon>Bacillati</taxon>
        <taxon>Actinomycetota</taxon>
        <taxon>Actinomycetes</taxon>
        <taxon>Micrococcales</taxon>
        <taxon>Micrococcaceae</taxon>
        <taxon>Psychromicrobium</taxon>
    </lineage>
</organism>
<sequence length="264" mass="29393">MHPSIEIQDEFHATGPLSKLEGGRGTVWRAGDVTLKPLDVIPEELLWMDVVARTQSTNSRMRLSLPIRSRSEKLVVDGWTAFPYLTGEHQPGRWFELAKIAREFAKLFSEVERPAFVDIRTHAWARADRFAWGEDTDVLLSDVPHVAELVGARQQVFDPSGVIHGDLTGNVLFTSALPPAVLDLTIYWRPVNYSVAIIAVDAVCFEGAPLALLETISPAKDFPQYLVRALLFRIVTDYLNGRRASEYGVYDSVVGCTLELAASQ</sequence>
<reference evidence="1 2" key="1">
    <citation type="submission" date="2020-07" db="EMBL/GenBank/DDBJ databases">
        <title>Sequencing the genomes of 1000 actinobacteria strains.</title>
        <authorList>
            <person name="Klenk H.-P."/>
        </authorList>
    </citation>
    <scope>NUCLEOTIDE SEQUENCE [LARGE SCALE GENOMIC DNA]</scope>
    <source>
        <strain evidence="1 2">DSM 102047</strain>
    </source>
</reference>
<dbReference type="SUPFAM" id="SSF56112">
    <property type="entry name" value="Protein kinase-like (PK-like)"/>
    <property type="match status" value="1"/>
</dbReference>
<dbReference type="RefSeq" id="WP_179388200.1">
    <property type="nucleotide sequence ID" value="NZ_JACBYQ010000001.1"/>
</dbReference>
<name>A0A7Y9LRU0_9MICC</name>
<dbReference type="Proteomes" id="UP000521748">
    <property type="component" value="Unassembled WGS sequence"/>
</dbReference>